<reference evidence="4 5" key="1">
    <citation type="submission" date="2020-08" db="EMBL/GenBank/DDBJ databases">
        <title>Sequencing the genomes of 1000 actinobacteria strains.</title>
        <authorList>
            <person name="Klenk H.-P."/>
        </authorList>
    </citation>
    <scope>NUCLEOTIDE SEQUENCE [LARGE SCALE GENOMIC DNA]</scope>
    <source>
        <strain evidence="4 5">DSM 45486</strain>
    </source>
</reference>
<evidence type="ECO:0000313" key="5">
    <source>
        <dbReference type="Proteomes" id="UP000552097"/>
    </source>
</evidence>
<organism evidence="4 5">
    <name type="scientific">Saccharothrix ecbatanensis</name>
    <dbReference type="NCBI Taxonomy" id="1105145"/>
    <lineage>
        <taxon>Bacteria</taxon>
        <taxon>Bacillati</taxon>
        <taxon>Actinomycetota</taxon>
        <taxon>Actinomycetes</taxon>
        <taxon>Pseudonocardiales</taxon>
        <taxon>Pseudonocardiaceae</taxon>
        <taxon>Saccharothrix</taxon>
    </lineage>
</organism>
<feature type="domain" description="Methyltransferase" evidence="3">
    <location>
        <begin position="42"/>
        <end position="134"/>
    </location>
</feature>
<name>A0A7W9LZ43_9PSEU</name>
<sequence>MTVTGHRWNSAADYDVLARRVQFRNAELVAGLHPRPTEPRTVYEIGCGTGALTEALVHRLPSARIDAVDVSDDMLAVAARKDWPDRVRFTQGAFPDVTTDRRYDAVFSNAALHWMHPRFAEVFTTMNALLVDGGLACVATAGRTAATDRFAEQSQAALSRLTGLSEPDPFEARRLTVAGAEELAGAAGFAVQDAFLLERTVSVPAEVRARWWVASGGPWTAAQVPVQDAVDALCSVLGEGEVELVHASVFLRLRKEEHA</sequence>
<comment type="caution">
    <text evidence="4">The sequence shown here is derived from an EMBL/GenBank/DDBJ whole genome shotgun (WGS) entry which is preliminary data.</text>
</comment>
<keyword evidence="2" id="KW-0808">Transferase</keyword>
<dbReference type="Gene3D" id="3.40.50.150">
    <property type="entry name" value="Vaccinia Virus protein VP39"/>
    <property type="match status" value="1"/>
</dbReference>
<evidence type="ECO:0000313" key="4">
    <source>
        <dbReference type="EMBL" id="MBB5801431.1"/>
    </source>
</evidence>
<evidence type="ECO:0000256" key="2">
    <source>
        <dbReference type="ARBA" id="ARBA00022679"/>
    </source>
</evidence>
<dbReference type="SUPFAM" id="SSF53335">
    <property type="entry name" value="S-adenosyl-L-methionine-dependent methyltransferases"/>
    <property type="match status" value="1"/>
</dbReference>
<dbReference type="GO" id="GO:0032259">
    <property type="term" value="P:methylation"/>
    <property type="evidence" value="ECO:0007669"/>
    <property type="project" value="UniProtKB-KW"/>
</dbReference>
<dbReference type="Proteomes" id="UP000552097">
    <property type="component" value="Unassembled WGS sequence"/>
</dbReference>
<gene>
    <name evidence="4" type="ORF">F4560_001199</name>
</gene>
<dbReference type="PANTHER" id="PTHR43861:SF1">
    <property type="entry name" value="TRANS-ACONITATE 2-METHYLTRANSFERASE"/>
    <property type="match status" value="1"/>
</dbReference>
<dbReference type="RefSeq" id="WP_184917255.1">
    <property type="nucleotide sequence ID" value="NZ_JACHMO010000001.1"/>
</dbReference>
<keyword evidence="5" id="KW-1185">Reference proteome</keyword>
<keyword evidence="4" id="KW-0830">Ubiquinone</keyword>
<protein>
    <submittedName>
        <fullName evidence="4">Ubiquinone/menaquinone biosynthesis C-methylase UbiE</fullName>
    </submittedName>
</protein>
<dbReference type="GO" id="GO:0008168">
    <property type="term" value="F:methyltransferase activity"/>
    <property type="evidence" value="ECO:0007669"/>
    <property type="project" value="UniProtKB-KW"/>
</dbReference>
<dbReference type="InterPro" id="IPR029063">
    <property type="entry name" value="SAM-dependent_MTases_sf"/>
</dbReference>
<dbReference type="EMBL" id="JACHMO010000001">
    <property type="protein sequence ID" value="MBB5801431.1"/>
    <property type="molecule type" value="Genomic_DNA"/>
</dbReference>
<proteinExistence type="predicted"/>
<dbReference type="Pfam" id="PF13649">
    <property type="entry name" value="Methyltransf_25"/>
    <property type="match status" value="1"/>
</dbReference>
<keyword evidence="1 4" id="KW-0489">Methyltransferase</keyword>
<dbReference type="InterPro" id="IPR041698">
    <property type="entry name" value="Methyltransf_25"/>
</dbReference>
<dbReference type="PANTHER" id="PTHR43861">
    <property type="entry name" value="TRANS-ACONITATE 2-METHYLTRANSFERASE-RELATED"/>
    <property type="match status" value="1"/>
</dbReference>
<evidence type="ECO:0000256" key="1">
    <source>
        <dbReference type="ARBA" id="ARBA00022603"/>
    </source>
</evidence>
<dbReference type="CDD" id="cd02440">
    <property type="entry name" value="AdoMet_MTases"/>
    <property type="match status" value="1"/>
</dbReference>
<accession>A0A7W9LZ43</accession>
<dbReference type="AlphaFoldDB" id="A0A7W9LZ43"/>
<evidence type="ECO:0000259" key="3">
    <source>
        <dbReference type="Pfam" id="PF13649"/>
    </source>
</evidence>